<dbReference type="GO" id="GO:0000287">
    <property type="term" value="F:magnesium ion binding"/>
    <property type="evidence" value="ECO:0007669"/>
    <property type="project" value="InterPro"/>
</dbReference>
<name>A0A438GK03_VITVI</name>
<evidence type="ECO:0000256" key="1">
    <source>
        <dbReference type="ARBA" id="ARBA00001946"/>
    </source>
</evidence>
<sequence>MELTLTSLSPLAYGALNCRKNFAMASPRMRIKQGRSELPNLTITSKIDELQVTERRSANYHPSIWDPKFIESLSTPYTNEGYSNLLEDLKEEAKRLIKDARDTSSRLELIDSMQRLGVAYHLEEEIKEAIDLVHLDDTTTDDLSTTALRLRLLRQHGYPVSSEVFDQFRSKDGRFMDGISQDIAGLLSLYEASHLGLEGEDDLEEARRFSTRHLKSLVGNLESDLADQVQQSLEVPLHWRMPRLEARNFIDIYQRRNTKNSALLELAKLDYNLVQSSYQKELKELTRWWTDLGFKEKLSFSRDRLVENYLWSMGIAPEPHFSKCRIGLTKFICILTAIDDMYDIYGSPDELRRFTDAVNRWDTGALVDLPDYMKICYLAMYNFANEMAYDALRDHDLYILPYLKSQWLNLCTSYSMEAQWFYNGYKPSIDEYLSNAWTSVGGPAAMVHAYFLMGCATKGNLNNCLDNASNLLYWSSLITRLSDDLGTSSAEIARGDVAKSIQCYMIEERISEEQARDQVEKLIGYSWKKLNEASIDSSLPKSMINSSLNMARSAQCIFQFGDGIGTSIGVTKDRLTSFIIKPILIEPSTKPYLDGMKMSNRR</sequence>
<evidence type="ECO:0000313" key="9">
    <source>
        <dbReference type="Proteomes" id="UP000288805"/>
    </source>
</evidence>
<dbReference type="InterPro" id="IPR005630">
    <property type="entry name" value="Terpene_synthase_metal-bd"/>
</dbReference>
<evidence type="ECO:0000256" key="4">
    <source>
        <dbReference type="ARBA" id="ARBA00023239"/>
    </source>
</evidence>
<evidence type="ECO:0000259" key="6">
    <source>
        <dbReference type="Pfam" id="PF01397"/>
    </source>
</evidence>
<dbReference type="PANTHER" id="PTHR31225:SF98">
    <property type="entry name" value="TERPENE SYNTHASE 9-RELATED"/>
    <property type="match status" value="1"/>
</dbReference>
<evidence type="ECO:0000256" key="2">
    <source>
        <dbReference type="ARBA" id="ARBA00022723"/>
    </source>
</evidence>
<dbReference type="InterPro" id="IPR034741">
    <property type="entry name" value="Terpene_cyclase-like_1_C"/>
</dbReference>
<dbReference type="InterPro" id="IPR036965">
    <property type="entry name" value="Terpene_synth_N_sf"/>
</dbReference>
<protein>
    <submittedName>
        <fullName evidence="8">Putative terpene synthase 9</fullName>
    </submittedName>
</protein>
<dbReference type="Gramene" id="Vitis12g00713.t01">
    <property type="protein sequence ID" value="Vitis12g00713.t01.CDS"/>
    <property type="gene ID" value="Vitis12g00713"/>
</dbReference>
<dbReference type="Proteomes" id="UP000288805">
    <property type="component" value="Unassembled WGS sequence"/>
</dbReference>
<dbReference type="InterPro" id="IPR044814">
    <property type="entry name" value="Terpene_cyclase_plant_C1"/>
</dbReference>
<comment type="caution">
    <text evidence="8">The sequence shown here is derived from an EMBL/GenBank/DDBJ whole genome shotgun (WGS) entry which is preliminary data.</text>
</comment>
<dbReference type="SMR" id="A0A438GK03"/>
<proteinExistence type="predicted"/>
<feature type="domain" description="Terpene synthase N-terminal" evidence="6">
    <location>
        <begin position="64"/>
        <end position="233"/>
    </location>
</feature>
<dbReference type="Pfam" id="PF03936">
    <property type="entry name" value="Terpene_synth_C"/>
    <property type="match status" value="1"/>
</dbReference>
<evidence type="ECO:0000259" key="7">
    <source>
        <dbReference type="Pfam" id="PF03936"/>
    </source>
</evidence>
<dbReference type="Pfam" id="PF01397">
    <property type="entry name" value="Terpene_synth"/>
    <property type="match status" value="1"/>
</dbReference>
<gene>
    <name evidence="8" type="primary">TPS9_9</name>
    <name evidence="8" type="ORF">CK203_053203</name>
</gene>
<keyword evidence="5" id="KW-0175">Coiled coil</keyword>
<dbReference type="AlphaFoldDB" id="A0A438GK03"/>
<evidence type="ECO:0000256" key="3">
    <source>
        <dbReference type="ARBA" id="ARBA00022842"/>
    </source>
</evidence>
<dbReference type="KEGG" id="vvi:100260170"/>
<dbReference type="Gene3D" id="1.50.10.130">
    <property type="entry name" value="Terpene synthase, N-terminal domain"/>
    <property type="match status" value="1"/>
</dbReference>
<organism evidence="8 9">
    <name type="scientific">Vitis vinifera</name>
    <name type="common">Grape</name>
    <dbReference type="NCBI Taxonomy" id="29760"/>
    <lineage>
        <taxon>Eukaryota</taxon>
        <taxon>Viridiplantae</taxon>
        <taxon>Streptophyta</taxon>
        <taxon>Embryophyta</taxon>
        <taxon>Tracheophyta</taxon>
        <taxon>Spermatophyta</taxon>
        <taxon>Magnoliopsida</taxon>
        <taxon>eudicotyledons</taxon>
        <taxon>Gunneridae</taxon>
        <taxon>Pentapetalae</taxon>
        <taxon>rosids</taxon>
        <taxon>Vitales</taxon>
        <taxon>Vitaceae</taxon>
        <taxon>Viteae</taxon>
        <taxon>Vitis</taxon>
    </lineage>
</organism>
<keyword evidence="4" id="KW-0456">Lyase</keyword>
<dbReference type="PANTHER" id="PTHR31225">
    <property type="entry name" value="OS04G0344100 PROTEIN-RELATED"/>
    <property type="match status" value="1"/>
</dbReference>
<dbReference type="SFLD" id="SFLDS00005">
    <property type="entry name" value="Isoprenoid_Synthase_Type_I"/>
    <property type="match status" value="1"/>
</dbReference>
<dbReference type="CDD" id="cd00684">
    <property type="entry name" value="Terpene_cyclase_plant_C1"/>
    <property type="match status" value="1"/>
</dbReference>
<feature type="domain" description="Terpene synthase metal-binding" evidence="7">
    <location>
        <begin position="291"/>
        <end position="529"/>
    </location>
</feature>
<reference evidence="8 9" key="1">
    <citation type="journal article" date="2018" name="PLoS Genet.">
        <title>Population sequencing reveals clonal diversity and ancestral inbreeding in the grapevine cultivar Chardonnay.</title>
        <authorList>
            <person name="Roach M.J."/>
            <person name="Johnson D.L."/>
            <person name="Bohlmann J."/>
            <person name="van Vuuren H.J."/>
            <person name="Jones S.J."/>
            <person name="Pretorius I.S."/>
            <person name="Schmidt S.A."/>
            <person name="Borneman A.R."/>
        </authorList>
    </citation>
    <scope>NUCLEOTIDE SEQUENCE [LARGE SCALE GENOMIC DNA]</scope>
    <source>
        <strain evidence="9">cv. Chardonnay</strain>
        <tissue evidence="8">Leaf</tissue>
    </source>
</reference>
<dbReference type="SUPFAM" id="SSF48239">
    <property type="entry name" value="Terpenoid cyclases/Protein prenyltransferases"/>
    <property type="match status" value="1"/>
</dbReference>
<dbReference type="Gene3D" id="1.10.600.10">
    <property type="entry name" value="Farnesyl Diphosphate Synthase"/>
    <property type="match status" value="1"/>
</dbReference>
<dbReference type="SFLD" id="SFLDG01019">
    <property type="entry name" value="Terpene_Cyclase_Like_1_C_Termi"/>
    <property type="match status" value="1"/>
</dbReference>
<dbReference type="GO" id="GO:0010333">
    <property type="term" value="F:terpene synthase activity"/>
    <property type="evidence" value="ECO:0007669"/>
    <property type="project" value="InterPro"/>
</dbReference>
<dbReference type="InterPro" id="IPR001906">
    <property type="entry name" value="Terpene_synth_N"/>
</dbReference>
<evidence type="ECO:0000256" key="5">
    <source>
        <dbReference type="SAM" id="Coils"/>
    </source>
</evidence>
<evidence type="ECO:0000313" key="8">
    <source>
        <dbReference type="EMBL" id="RVW72494.1"/>
    </source>
</evidence>
<dbReference type="SUPFAM" id="SSF48576">
    <property type="entry name" value="Terpenoid synthases"/>
    <property type="match status" value="1"/>
</dbReference>
<dbReference type="InterPro" id="IPR050148">
    <property type="entry name" value="Terpene_synthase-like"/>
</dbReference>
<dbReference type="InterPro" id="IPR008930">
    <property type="entry name" value="Terpenoid_cyclase/PrenylTrfase"/>
</dbReference>
<comment type="cofactor">
    <cofactor evidence="1">
        <name>Mg(2+)</name>
        <dbReference type="ChEBI" id="CHEBI:18420"/>
    </cofactor>
</comment>
<keyword evidence="2" id="KW-0479">Metal-binding</keyword>
<keyword evidence="3" id="KW-0460">Magnesium</keyword>
<dbReference type="OrthoDB" id="1936865at2759"/>
<dbReference type="FunFam" id="1.10.600.10:FF:000007">
    <property type="entry name" value="Isoprene synthase, chloroplastic"/>
    <property type="match status" value="1"/>
</dbReference>
<dbReference type="FunFam" id="1.50.10.130:FF:000001">
    <property type="entry name" value="Isoprene synthase, chloroplastic"/>
    <property type="match status" value="1"/>
</dbReference>
<feature type="coiled-coil region" evidence="5">
    <location>
        <begin position="79"/>
        <end position="110"/>
    </location>
</feature>
<dbReference type="GO" id="GO:0016102">
    <property type="term" value="P:diterpenoid biosynthetic process"/>
    <property type="evidence" value="ECO:0007669"/>
    <property type="project" value="InterPro"/>
</dbReference>
<accession>A0A438GK03</accession>
<dbReference type="EMBL" id="QGNW01000413">
    <property type="protein sequence ID" value="RVW72494.1"/>
    <property type="molecule type" value="Genomic_DNA"/>
</dbReference>
<dbReference type="InterPro" id="IPR008949">
    <property type="entry name" value="Isoprenoid_synthase_dom_sf"/>
</dbReference>